<organism evidence="1 2">
    <name type="scientific">Symbiodinium microadriaticum</name>
    <name type="common">Dinoflagellate</name>
    <name type="synonym">Zooxanthella microadriatica</name>
    <dbReference type="NCBI Taxonomy" id="2951"/>
    <lineage>
        <taxon>Eukaryota</taxon>
        <taxon>Sar</taxon>
        <taxon>Alveolata</taxon>
        <taxon>Dinophyceae</taxon>
        <taxon>Suessiales</taxon>
        <taxon>Symbiodiniaceae</taxon>
        <taxon>Symbiodinium</taxon>
    </lineage>
</organism>
<name>A0A1Q9EYZ6_SYMMI</name>
<dbReference type="AlphaFoldDB" id="A0A1Q9EYZ6"/>
<dbReference type="EMBL" id="LSRX01000039">
    <property type="protein sequence ID" value="OLQ12670.1"/>
    <property type="molecule type" value="Genomic_DNA"/>
</dbReference>
<gene>
    <name evidence="1" type="ORF">AK812_SmicGene3375</name>
</gene>
<proteinExistence type="predicted"/>
<dbReference type="OrthoDB" id="430133at2759"/>
<evidence type="ECO:0000313" key="1">
    <source>
        <dbReference type="EMBL" id="OLQ12670.1"/>
    </source>
</evidence>
<sequence length="668" mass="72033">MGCGASTAPRVAWPAPPDATAKLRRLRIPSSEKRDMKVHNLHHLEMALLRKQTRAAAKTHKSQHRVSDMFRSIDADGTQDQLDVEEIELEAQTFFSMKSEESDAQRPNMYPSLPNRRMHEWHLQRIERLQQNLLVDPSLFESIVEGRRASLPVTSRGCIAVPPKAMSGADSGILPSRWDSVFVFQSSGRPSLRDPFGANRSMRMPPGHQQEAAGMQNSKGDAFISMKRLERAQLEAIRLATEAECPSPCEQLFVAAASLTARAWPTRLGRLCFASHPLHCAMCEYNALTANAFAYPAGPQNPKAGRNSVDELLLTAARESANAPNRALKRRVRQRLHKKLGAILTLEEFESAKERFRAMEEQQSARATGTAITASSLPSQIPPPSGYGVLAIQSRERVEQVVSSGLSVAMTAMRALCVLLQLAAVSASSRDWLAPFRRLQVSAPMVVHVTTDPARKHPVLEVAADAMGLGWTVQSQVQVMTFGSTLLLGMDDRAVRQHFAWPKGGQIANLTVPEPLEAVAVTGGADVWVDNVTGGLAADGKSNLTVGRMEANPNISHFILADDANITIISGVIGDAVVQAWSGGKVNLEGSDIAGTLSIKVDPNSSVLILPSKPAASTKPVKGNATANISTVPNSTVHPSSNVVAANTTQTPAANATKQTDYATVVIP</sequence>
<keyword evidence="2" id="KW-1185">Reference proteome</keyword>
<accession>A0A1Q9EYZ6</accession>
<reference evidence="1 2" key="1">
    <citation type="submission" date="2016-02" db="EMBL/GenBank/DDBJ databases">
        <title>Genome analysis of coral dinoflagellate symbionts highlights evolutionary adaptations to a symbiotic lifestyle.</title>
        <authorList>
            <person name="Aranda M."/>
            <person name="Li Y."/>
            <person name="Liew Y.J."/>
            <person name="Baumgarten S."/>
            <person name="Simakov O."/>
            <person name="Wilson M."/>
            <person name="Piel J."/>
            <person name="Ashoor H."/>
            <person name="Bougouffa S."/>
            <person name="Bajic V.B."/>
            <person name="Ryu T."/>
            <person name="Ravasi T."/>
            <person name="Bayer T."/>
            <person name="Micklem G."/>
            <person name="Kim H."/>
            <person name="Bhak J."/>
            <person name="Lajeunesse T.C."/>
            <person name="Voolstra C.R."/>
        </authorList>
    </citation>
    <scope>NUCLEOTIDE SEQUENCE [LARGE SCALE GENOMIC DNA]</scope>
    <source>
        <strain evidence="1 2">CCMP2467</strain>
    </source>
</reference>
<dbReference type="Proteomes" id="UP000186817">
    <property type="component" value="Unassembled WGS sequence"/>
</dbReference>
<evidence type="ECO:0000313" key="2">
    <source>
        <dbReference type="Proteomes" id="UP000186817"/>
    </source>
</evidence>
<comment type="caution">
    <text evidence="1">The sequence shown here is derived from an EMBL/GenBank/DDBJ whole genome shotgun (WGS) entry which is preliminary data.</text>
</comment>
<protein>
    <submittedName>
        <fullName evidence="1">Uncharacterized protein</fullName>
    </submittedName>
</protein>